<organism evidence="2 3">
    <name type="scientific">Streptomyces glycanivorans</name>
    <dbReference type="NCBI Taxonomy" id="3033808"/>
    <lineage>
        <taxon>Bacteria</taxon>
        <taxon>Bacillati</taxon>
        <taxon>Actinomycetota</taxon>
        <taxon>Actinomycetes</taxon>
        <taxon>Kitasatosporales</taxon>
        <taxon>Streptomycetaceae</taxon>
        <taxon>Streptomyces</taxon>
    </lineage>
</organism>
<sequence>MSAGSPCGGETPHSVDLSEKRILPWAEELAIRLVQLLIQVEQLNPVFGLFGLAKAKNQPKKVPQGRNVVKKVEIFECLLFKNTTCSLRNF</sequence>
<dbReference type="EMBL" id="CP120985">
    <property type="protein sequence ID" value="WLQ69421.1"/>
    <property type="molecule type" value="Genomic_DNA"/>
</dbReference>
<keyword evidence="2" id="KW-0548">Nucleotidyltransferase</keyword>
<accession>A0ABY9JTY6</accession>
<dbReference type="GO" id="GO:0016779">
    <property type="term" value="F:nucleotidyltransferase activity"/>
    <property type="evidence" value="ECO:0007669"/>
    <property type="project" value="UniProtKB-KW"/>
</dbReference>
<protein>
    <recommendedName>
        <fullName evidence="4">Tn3 transposase DDE domain-containing protein</fullName>
    </recommendedName>
</protein>
<dbReference type="Proteomes" id="UP001224433">
    <property type="component" value="Plasmid unnamed2"/>
</dbReference>
<gene>
    <name evidence="1" type="ORF">P8A20_38510</name>
    <name evidence="2" type="ORF">P8A20_38530</name>
</gene>
<keyword evidence="2" id="KW-0808">Transferase</keyword>
<evidence type="ECO:0008006" key="4">
    <source>
        <dbReference type="Google" id="ProtNLM"/>
    </source>
</evidence>
<name>A0ABY9JTY6_9ACTN</name>
<dbReference type="EMBL" id="CP120985">
    <property type="protein sequence ID" value="WLQ69417.1"/>
    <property type="molecule type" value="Genomic_DNA"/>
</dbReference>
<proteinExistence type="predicted"/>
<evidence type="ECO:0000313" key="1">
    <source>
        <dbReference type="EMBL" id="WLQ69417.1"/>
    </source>
</evidence>
<reference evidence="2 3" key="1">
    <citation type="submission" date="2023-03" db="EMBL/GenBank/DDBJ databases">
        <title>Isolation and description of six Streptomyces strains from soil environments, able to metabolize different microbial glucans.</title>
        <authorList>
            <person name="Widen T."/>
            <person name="Larsbrink J."/>
        </authorList>
    </citation>
    <scope>NUCLEOTIDE SEQUENCE [LARGE SCALE GENOMIC DNA]</scope>
    <source>
        <strain evidence="2 3">Alt3</strain>
        <plasmid evidence="2 3">unnamed2</plasmid>
    </source>
</reference>
<geneLocation type="plasmid" evidence="2 3">
    <name>unnamed2</name>
</geneLocation>
<keyword evidence="2" id="KW-0614">Plasmid</keyword>
<evidence type="ECO:0000313" key="2">
    <source>
        <dbReference type="EMBL" id="WLQ69421.1"/>
    </source>
</evidence>
<dbReference type="RefSeq" id="WP_270395337.1">
    <property type="nucleotide sequence ID" value="NZ_CP120985.1"/>
</dbReference>
<evidence type="ECO:0000313" key="3">
    <source>
        <dbReference type="Proteomes" id="UP001224433"/>
    </source>
</evidence>
<keyword evidence="3" id="KW-1185">Reference proteome</keyword>